<feature type="transmembrane region" description="Helical" evidence="1">
    <location>
        <begin position="26"/>
        <end position="48"/>
    </location>
</feature>
<evidence type="ECO:0000313" key="3">
    <source>
        <dbReference type="Proteomes" id="UP000679129"/>
    </source>
</evidence>
<evidence type="ECO:0000256" key="1">
    <source>
        <dbReference type="SAM" id="Phobius"/>
    </source>
</evidence>
<protein>
    <submittedName>
        <fullName evidence="2">Uncharacterized protein</fullName>
    </submittedName>
</protein>
<accession>A0A8F1MCR6</accession>
<gene>
    <name evidence="2" type="ORF">KOY48_00720</name>
</gene>
<evidence type="ECO:0000313" key="2">
    <source>
        <dbReference type="EMBL" id="QWQ32402.1"/>
    </source>
</evidence>
<organism evidence="2 3">
    <name type="scientific">Candidatus Minimicrobia naudis</name>
    <dbReference type="NCBI Taxonomy" id="2841263"/>
    <lineage>
        <taxon>Bacteria</taxon>
        <taxon>Candidatus Saccharimonadota</taxon>
        <taxon>Candidatus Saccharimonadota incertae sedis</taxon>
        <taxon>Candidatus Minimicrobia</taxon>
    </lineage>
</organism>
<proteinExistence type="predicted"/>
<keyword evidence="1" id="KW-0472">Membrane</keyword>
<keyword evidence="3" id="KW-1185">Reference proteome</keyword>
<dbReference type="EMBL" id="CP076460">
    <property type="protein sequence ID" value="QWQ32402.1"/>
    <property type="molecule type" value="Genomic_DNA"/>
</dbReference>
<dbReference type="AlphaFoldDB" id="A0A8F1MCR6"/>
<keyword evidence="1" id="KW-1133">Transmembrane helix</keyword>
<dbReference type="KEGG" id="mnd:KOY48_00720"/>
<keyword evidence="1" id="KW-0812">Transmembrane</keyword>
<reference evidence="2" key="1">
    <citation type="submission" date="2021-06" db="EMBL/GenBank/DDBJ databases">
        <title>An adapted protocol for Saccharibacteria cultivation: two new species join this phylum of Candidate Phyla Radiations.</title>
        <authorList>
            <person name="Ibrahim A."/>
            <person name="Maatouk M."/>
            <person name="Zgheib R."/>
            <person name="Haddad G."/>
            <person name="Bou Khalil J."/>
            <person name="Raoult D."/>
            <person name="Bittar F."/>
        </authorList>
    </citation>
    <scope>NUCLEOTIDE SEQUENCE</scope>
    <source>
        <strain evidence="2">IHU1</strain>
    </source>
</reference>
<name>A0A8F1MCR6_9BACT</name>
<sequence>MRLSAINKFEIIGRDKWIKNTRQSGAVSLFTVIFGPKMPLTIVTIGFIKLMIMDQRQSSNNDLAQSAYDAALAGVEKCKPWGVSCRPDGQYSESGRTQSSKLIVIWSRHPVLLECSSSGETIIKTGTDAGKKFDQAYTLA</sequence>
<dbReference type="Proteomes" id="UP000679129">
    <property type="component" value="Chromosome"/>
</dbReference>